<sequence>MHKIWIADDDEAIRVVLEESLSSNGFNTTSFSSADELVKSLKDTQPDLIITDVQMPGMLGYDLLKHINNNYEDLPVIIMTAFADMQAAVESFGGGAFEYMPKPFDLEDAIKIIERALEEKPKTKGLKKESKLDIIGESQAMQNVFRSIGKLSSTIATVLIQGESGTGKELIAKSLHKNSPRHDMPFIALNMADIPKELVESELFGHEKGSFTGAVDKRIGRFEQANGGTLFLDEIGDMPLDSQTRLLRVLSNKEFYRVGGDKPIKVDVRIIAATHQNLNNLVSQKNFREDLFYRLNVIKIEVPALRERKDDIADLSKFFLKNYSDSLDEDLRVISDEAMTSLNKYDWPGNVRQLENVCYWLTLMSPSQSVKVQDLPSEVKEFELTDIPSSSWEDGMQNWLKNVSMNIDSGLSEIAITKIEKMLIRTALEKSNGKKNDAAQILGWGRNTLSKKMKEHGI</sequence>
<evidence type="ECO:0000256" key="3">
    <source>
        <dbReference type="ARBA" id="ARBA00022490"/>
    </source>
</evidence>
<dbReference type="EMBL" id="SHBJ01000002">
    <property type="protein sequence ID" value="RZO29193.1"/>
    <property type="molecule type" value="Genomic_DNA"/>
</dbReference>
<dbReference type="Pfam" id="PF00072">
    <property type="entry name" value="Response_reg"/>
    <property type="match status" value="1"/>
</dbReference>
<dbReference type="SUPFAM" id="SSF46689">
    <property type="entry name" value="Homeodomain-like"/>
    <property type="match status" value="1"/>
</dbReference>
<dbReference type="PROSITE" id="PS00688">
    <property type="entry name" value="SIGMA54_INTERACT_3"/>
    <property type="match status" value="1"/>
</dbReference>
<comment type="caution">
    <text evidence="18">The sequence shown here is derived from an EMBL/GenBank/DDBJ whole genome shotgun (WGS) entry which is preliminary data.</text>
</comment>
<dbReference type="Proteomes" id="UP000315283">
    <property type="component" value="Unassembled WGS sequence"/>
</dbReference>
<dbReference type="InterPro" id="IPR010114">
    <property type="entry name" value="Transcript_reg_NtrC"/>
</dbReference>
<evidence type="ECO:0000256" key="12">
    <source>
        <dbReference type="ARBA" id="ARBA00023163"/>
    </source>
</evidence>
<gene>
    <name evidence="15 18" type="primary">ntrC</name>
    <name evidence="18" type="ORF">EVA97_00505</name>
</gene>
<dbReference type="PROSITE" id="PS00675">
    <property type="entry name" value="SIGMA54_INTERACT_1"/>
    <property type="match status" value="1"/>
</dbReference>
<dbReference type="FunFam" id="3.40.50.2300:FF:000018">
    <property type="entry name" value="DNA-binding transcriptional regulator NtrC"/>
    <property type="match status" value="1"/>
</dbReference>
<dbReference type="GO" id="GO:0006808">
    <property type="term" value="P:regulation of nitrogen utilization"/>
    <property type="evidence" value="ECO:0007669"/>
    <property type="project" value="UniProtKB-UniRule"/>
</dbReference>
<comment type="function">
    <text evidence="15">Member of the two-component regulatory system NtrB/NtrC, which controls expression of the nitrogen-regulated (ntr) genes in response to nitrogen limitation. Phosphorylated NtrC binds directly to DNA and stimulates the formation of open promoter-sigma54-RNA polymerase complexes.</text>
</comment>
<dbReference type="PANTHER" id="PTHR32071:SF95">
    <property type="entry name" value="DNA-BINDING TRANSCRIPTIONAL REGULATOR NTRC"/>
    <property type="match status" value="1"/>
</dbReference>
<dbReference type="GO" id="GO:0005524">
    <property type="term" value="F:ATP binding"/>
    <property type="evidence" value="ECO:0007669"/>
    <property type="project" value="UniProtKB-KW"/>
</dbReference>
<accession>A0A520N6T4</accession>
<dbReference type="PROSITE" id="PS00676">
    <property type="entry name" value="SIGMA54_INTERACT_2"/>
    <property type="match status" value="1"/>
</dbReference>
<keyword evidence="4 15" id="KW-0678">Repressor</keyword>
<proteinExistence type="predicted"/>
<evidence type="ECO:0000256" key="14">
    <source>
        <dbReference type="PROSITE-ProRule" id="PRU00169"/>
    </source>
</evidence>
<evidence type="ECO:0000256" key="2">
    <source>
        <dbReference type="ARBA" id="ARBA00019059"/>
    </source>
</evidence>
<dbReference type="InterPro" id="IPR025662">
    <property type="entry name" value="Sigma_54_int_dom_ATP-bd_1"/>
</dbReference>
<dbReference type="PRINTS" id="PR01590">
    <property type="entry name" value="HTHFIS"/>
</dbReference>
<dbReference type="InterPro" id="IPR009057">
    <property type="entry name" value="Homeodomain-like_sf"/>
</dbReference>
<dbReference type="InterPro" id="IPR027417">
    <property type="entry name" value="P-loop_NTPase"/>
</dbReference>
<dbReference type="InterPro" id="IPR002078">
    <property type="entry name" value="Sigma_54_int"/>
</dbReference>
<evidence type="ECO:0000313" key="19">
    <source>
        <dbReference type="Proteomes" id="UP000315283"/>
    </source>
</evidence>
<evidence type="ECO:0000256" key="6">
    <source>
        <dbReference type="ARBA" id="ARBA00022741"/>
    </source>
</evidence>
<dbReference type="FunFam" id="3.40.50.300:FF:000006">
    <property type="entry name" value="DNA-binding transcriptional regulator NtrC"/>
    <property type="match status" value="1"/>
</dbReference>
<dbReference type="PANTHER" id="PTHR32071">
    <property type="entry name" value="TRANSCRIPTIONAL REGULATORY PROTEIN"/>
    <property type="match status" value="1"/>
</dbReference>
<evidence type="ECO:0000256" key="8">
    <source>
        <dbReference type="ARBA" id="ARBA00023012"/>
    </source>
</evidence>
<dbReference type="Gene3D" id="1.10.8.60">
    <property type="match status" value="1"/>
</dbReference>
<keyword evidence="6 15" id="KW-0547">Nucleotide-binding</keyword>
<comment type="subcellular location">
    <subcellularLocation>
        <location evidence="1 15">Cytoplasm</location>
    </subcellularLocation>
</comment>
<evidence type="ECO:0000256" key="7">
    <source>
        <dbReference type="ARBA" id="ARBA00022840"/>
    </source>
</evidence>
<dbReference type="InterPro" id="IPR002197">
    <property type="entry name" value="HTH_Fis"/>
</dbReference>
<evidence type="ECO:0000256" key="9">
    <source>
        <dbReference type="ARBA" id="ARBA00023015"/>
    </source>
</evidence>
<dbReference type="Gene3D" id="1.10.10.60">
    <property type="entry name" value="Homeodomain-like"/>
    <property type="match status" value="1"/>
</dbReference>
<protein>
    <recommendedName>
        <fullName evidence="2 15">DNA-binding transcriptional regulator NtrC</fullName>
    </recommendedName>
    <alternativeName>
        <fullName evidence="15">Nitrogen regulation protein NR(I)</fullName>
    </alternativeName>
</protein>
<dbReference type="GO" id="GO:0000156">
    <property type="term" value="F:phosphorelay response regulator activity"/>
    <property type="evidence" value="ECO:0007669"/>
    <property type="project" value="UniProtKB-UniRule"/>
</dbReference>
<keyword evidence="11 15" id="KW-0010">Activator</keyword>
<keyword evidence="8 15" id="KW-0902">Two-component regulatory system</keyword>
<dbReference type="GO" id="GO:0043565">
    <property type="term" value="F:sequence-specific DNA binding"/>
    <property type="evidence" value="ECO:0007669"/>
    <property type="project" value="InterPro"/>
</dbReference>
<name>A0A520N6T4_9GAMM</name>
<keyword evidence="12 15" id="KW-0804">Transcription</keyword>
<dbReference type="InterPro" id="IPR011006">
    <property type="entry name" value="CheY-like_superfamily"/>
</dbReference>
<dbReference type="SUPFAM" id="SSF52172">
    <property type="entry name" value="CheY-like"/>
    <property type="match status" value="1"/>
</dbReference>
<keyword evidence="3 15" id="KW-0963">Cytoplasm</keyword>
<dbReference type="InterPro" id="IPR058031">
    <property type="entry name" value="AAA_lid_NorR"/>
</dbReference>
<dbReference type="Pfam" id="PF00158">
    <property type="entry name" value="Sigma54_activat"/>
    <property type="match status" value="1"/>
</dbReference>
<evidence type="ECO:0000256" key="4">
    <source>
        <dbReference type="ARBA" id="ARBA00022491"/>
    </source>
</evidence>
<keyword evidence="9 15" id="KW-0805">Transcription regulation</keyword>
<dbReference type="PROSITE" id="PS50110">
    <property type="entry name" value="RESPONSE_REGULATORY"/>
    <property type="match status" value="1"/>
</dbReference>
<evidence type="ECO:0000256" key="15">
    <source>
        <dbReference type="RuleBase" id="RU365013"/>
    </source>
</evidence>
<dbReference type="GO" id="GO:0005737">
    <property type="term" value="C:cytoplasm"/>
    <property type="evidence" value="ECO:0007669"/>
    <property type="project" value="UniProtKB-SubCell"/>
</dbReference>
<dbReference type="Gene3D" id="3.40.50.300">
    <property type="entry name" value="P-loop containing nucleotide triphosphate hydrolases"/>
    <property type="match status" value="1"/>
</dbReference>
<evidence type="ECO:0000256" key="1">
    <source>
        <dbReference type="ARBA" id="ARBA00004496"/>
    </source>
</evidence>
<dbReference type="NCBIfam" id="TIGR01818">
    <property type="entry name" value="ntrC"/>
    <property type="match status" value="1"/>
</dbReference>
<dbReference type="SMART" id="SM00382">
    <property type="entry name" value="AAA"/>
    <property type="match status" value="1"/>
</dbReference>
<dbReference type="InterPro" id="IPR025943">
    <property type="entry name" value="Sigma_54_int_dom_ATP-bd_2"/>
</dbReference>
<dbReference type="SMART" id="SM00448">
    <property type="entry name" value="REC"/>
    <property type="match status" value="1"/>
</dbReference>
<evidence type="ECO:0000259" key="17">
    <source>
        <dbReference type="PROSITE" id="PS50110"/>
    </source>
</evidence>
<feature type="domain" description="Response regulatory" evidence="17">
    <location>
        <begin position="3"/>
        <end position="117"/>
    </location>
</feature>
<keyword evidence="7 15" id="KW-0067">ATP-binding</keyword>
<dbReference type="InterPro" id="IPR003593">
    <property type="entry name" value="AAA+_ATPase"/>
</dbReference>
<evidence type="ECO:0000256" key="5">
    <source>
        <dbReference type="ARBA" id="ARBA00022553"/>
    </source>
</evidence>
<dbReference type="Pfam" id="PF02954">
    <property type="entry name" value="HTH_8"/>
    <property type="match status" value="1"/>
</dbReference>
<dbReference type="InterPro" id="IPR001789">
    <property type="entry name" value="Sig_transdc_resp-reg_receiver"/>
</dbReference>
<organism evidence="18 19">
    <name type="scientific">SAR86 cluster bacterium</name>
    <dbReference type="NCBI Taxonomy" id="2030880"/>
    <lineage>
        <taxon>Bacteria</taxon>
        <taxon>Pseudomonadati</taxon>
        <taxon>Pseudomonadota</taxon>
        <taxon>Gammaproteobacteria</taxon>
        <taxon>SAR86 cluster</taxon>
    </lineage>
</organism>
<feature type="domain" description="Sigma-54 factor interaction" evidence="16">
    <location>
        <begin position="134"/>
        <end position="363"/>
    </location>
</feature>
<dbReference type="SUPFAM" id="SSF52540">
    <property type="entry name" value="P-loop containing nucleoside triphosphate hydrolases"/>
    <property type="match status" value="1"/>
</dbReference>
<evidence type="ECO:0000259" key="16">
    <source>
        <dbReference type="PROSITE" id="PS50045"/>
    </source>
</evidence>
<keyword evidence="10 15" id="KW-0238">DNA-binding</keyword>
<evidence type="ECO:0000256" key="11">
    <source>
        <dbReference type="ARBA" id="ARBA00023159"/>
    </source>
</evidence>
<evidence type="ECO:0000313" key="18">
    <source>
        <dbReference type="EMBL" id="RZO29193.1"/>
    </source>
</evidence>
<reference evidence="18 19" key="1">
    <citation type="submission" date="2019-02" db="EMBL/GenBank/DDBJ databases">
        <title>Prokaryotic population dynamics and viral predation in marine succession experiment using metagenomics: the confinement effect.</title>
        <authorList>
            <person name="Haro-Moreno J.M."/>
            <person name="Rodriguez-Valera F."/>
            <person name="Lopez-Perez M."/>
        </authorList>
    </citation>
    <scope>NUCLEOTIDE SEQUENCE [LARGE SCALE GENOMIC DNA]</scope>
    <source>
        <strain evidence="18">MED-G164</strain>
    </source>
</reference>
<dbReference type="PROSITE" id="PS50045">
    <property type="entry name" value="SIGMA54_INTERACT_4"/>
    <property type="match status" value="1"/>
</dbReference>
<dbReference type="Gene3D" id="3.40.50.2300">
    <property type="match status" value="1"/>
</dbReference>
<dbReference type="AlphaFoldDB" id="A0A520N6T4"/>
<evidence type="ECO:0000256" key="10">
    <source>
        <dbReference type="ARBA" id="ARBA00023125"/>
    </source>
</evidence>
<dbReference type="GO" id="GO:0006355">
    <property type="term" value="P:regulation of DNA-templated transcription"/>
    <property type="evidence" value="ECO:0007669"/>
    <property type="project" value="InterPro"/>
</dbReference>
<evidence type="ECO:0000256" key="13">
    <source>
        <dbReference type="ARBA" id="ARBA00023231"/>
    </source>
</evidence>
<keyword evidence="13 15" id="KW-0535">Nitrogen fixation</keyword>
<keyword evidence="5 14" id="KW-0597">Phosphoprotein</keyword>
<dbReference type="Pfam" id="PF25601">
    <property type="entry name" value="AAA_lid_14"/>
    <property type="match status" value="1"/>
</dbReference>
<dbReference type="CDD" id="cd00009">
    <property type="entry name" value="AAA"/>
    <property type="match status" value="1"/>
</dbReference>
<dbReference type="InterPro" id="IPR025944">
    <property type="entry name" value="Sigma_54_int_dom_CS"/>
</dbReference>
<feature type="modified residue" description="4-aspartylphosphate" evidence="14">
    <location>
        <position position="52"/>
    </location>
</feature>